<dbReference type="Proteomes" id="UP000814033">
    <property type="component" value="Unassembled WGS sequence"/>
</dbReference>
<reference evidence="1" key="2">
    <citation type="journal article" date="2022" name="New Phytol.">
        <title>Evolutionary transition to the ectomycorrhizal habit in the genomes of a hyperdiverse lineage of mushroom-forming fungi.</title>
        <authorList>
            <person name="Looney B."/>
            <person name="Miyauchi S."/>
            <person name="Morin E."/>
            <person name="Drula E."/>
            <person name="Courty P.E."/>
            <person name="Kohler A."/>
            <person name="Kuo A."/>
            <person name="LaButti K."/>
            <person name="Pangilinan J."/>
            <person name="Lipzen A."/>
            <person name="Riley R."/>
            <person name="Andreopoulos W."/>
            <person name="He G."/>
            <person name="Johnson J."/>
            <person name="Nolan M."/>
            <person name="Tritt A."/>
            <person name="Barry K.W."/>
            <person name="Grigoriev I.V."/>
            <person name="Nagy L.G."/>
            <person name="Hibbett D."/>
            <person name="Henrissat B."/>
            <person name="Matheny P.B."/>
            <person name="Labbe J."/>
            <person name="Martin F.M."/>
        </authorList>
    </citation>
    <scope>NUCLEOTIDE SEQUENCE</scope>
    <source>
        <strain evidence="1">FP105234-sp</strain>
    </source>
</reference>
<sequence length="359" mass="37852">MLGDVPEEDGLTPVQNLTITFLVDNSIEWMTKLPPGFSHEMNVHLRDQKPPIDPLTGVPIADIENYCCGAHGFAVLIDTRASADAPAHRTLFDTGPDSKSLVRNIASMQVSPDSIERVVFSHWHADHTGGLLSLLALRSAEAAPLPVDVHPARPLARGIAPPSMGGAVLARIPADPSFSEIAAARGAVERHAAGHAVAGGTVWVSGEVPRVTPFEGGLIGSVRYTDEGEWVPDEAITDERYAVVDVLGKGLVIFSSCSHAGIVNVVKDAVAAFSRPVYMVIGGLHLAGVELADRIEPTVAFLARAGPTYVLPMHCTGSNAKIALEKEFGEGCVPAGVGHKVVVEGDASFDARLAQPRLT</sequence>
<reference evidence="1" key="1">
    <citation type="submission" date="2021-02" db="EMBL/GenBank/DDBJ databases">
        <authorList>
            <consortium name="DOE Joint Genome Institute"/>
            <person name="Ahrendt S."/>
            <person name="Looney B.P."/>
            <person name="Miyauchi S."/>
            <person name="Morin E."/>
            <person name="Drula E."/>
            <person name="Courty P.E."/>
            <person name="Chicoki N."/>
            <person name="Fauchery L."/>
            <person name="Kohler A."/>
            <person name="Kuo A."/>
            <person name="Labutti K."/>
            <person name="Pangilinan J."/>
            <person name="Lipzen A."/>
            <person name="Riley R."/>
            <person name="Andreopoulos W."/>
            <person name="He G."/>
            <person name="Johnson J."/>
            <person name="Barry K.W."/>
            <person name="Grigoriev I.V."/>
            <person name="Nagy L."/>
            <person name="Hibbett D."/>
            <person name="Henrissat B."/>
            <person name="Matheny P.B."/>
            <person name="Labbe J."/>
            <person name="Martin F."/>
        </authorList>
    </citation>
    <scope>NUCLEOTIDE SEQUENCE</scope>
    <source>
        <strain evidence="1">FP105234-sp</strain>
    </source>
</reference>
<proteinExistence type="predicted"/>
<keyword evidence="2" id="KW-1185">Reference proteome</keyword>
<name>A0ACB8S121_9AGAM</name>
<evidence type="ECO:0000313" key="1">
    <source>
        <dbReference type="EMBL" id="KAI0049822.1"/>
    </source>
</evidence>
<evidence type="ECO:0000313" key="2">
    <source>
        <dbReference type="Proteomes" id="UP000814033"/>
    </source>
</evidence>
<comment type="caution">
    <text evidence="1">The sequence shown here is derived from an EMBL/GenBank/DDBJ whole genome shotgun (WGS) entry which is preliminary data.</text>
</comment>
<gene>
    <name evidence="1" type="ORF">FA95DRAFT_1587993</name>
</gene>
<protein>
    <submittedName>
        <fullName evidence="1">Uncharacterized protein</fullName>
    </submittedName>
</protein>
<accession>A0ACB8S121</accession>
<organism evidence="1 2">
    <name type="scientific">Auriscalpium vulgare</name>
    <dbReference type="NCBI Taxonomy" id="40419"/>
    <lineage>
        <taxon>Eukaryota</taxon>
        <taxon>Fungi</taxon>
        <taxon>Dikarya</taxon>
        <taxon>Basidiomycota</taxon>
        <taxon>Agaricomycotina</taxon>
        <taxon>Agaricomycetes</taxon>
        <taxon>Russulales</taxon>
        <taxon>Auriscalpiaceae</taxon>
        <taxon>Auriscalpium</taxon>
    </lineage>
</organism>
<dbReference type="EMBL" id="MU275868">
    <property type="protein sequence ID" value="KAI0049822.1"/>
    <property type="molecule type" value="Genomic_DNA"/>
</dbReference>